<keyword evidence="2" id="KW-1185">Reference proteome</keyword>
<proteinExistence type="predicted"/>
<reference evidence="1 2" key="1">
    <citation type="submission" date="2016-10" db="EMBL/GenBank/DDBJ databases">
        <authorList>
            <person name="Varghese N."/>
            <person name="Submissions S."/>
        </authorList>
    </citation>
    <scope>NUCLEOTIDE SEQUENCE [LARGE SCALE GENOMIC DNA]</scope>
    <source>
        <strain evidence="1 2">Mar_2010_102</strain>
    </source>
</reference>
<sequence length="181" mass="21136">MKIQEILNKTDATLIKRKMASQKLIESEELRKQAVEIIKNKDTEYSLKALMVLEVLAREHFEYLKPYLPSLIIYGKEYNDSSSRRCLTKIYNFAINSANKFESNFNLSNQSKSGIIEQSFLWLVSKEKTAVKVFCMQNLYELREEEHWISDQLKGILEKDMAQSSAGFKSRGIKILRKLKQ</sequence>
<dbReference type="Proteomes" id="UP000198858">
    <property type="component" value="Chromosome I"/>
</dbReference>
<evidence type="ECO:0000313" key="1">
    <source>
        <dbReference type="EMBL" id="SDR65098.1"/>
    </source>
</evidence>
<dbReference type="AlphaFoldDB" id="A0A1H1KRW9"/>
<organism evidence="1 2">
    <name type="scientific">Christiangramia echinicola</name>
    <dbReference type="NCBI Taxonomy" id="279359"/>
    <lineage>
        <taxon>Bacteria</taxon>
        <taxon>Pseudomonadati</taxon>
        <taxon>Bacteroidota</taxon>
        <taxon>Flavobacteriia</taxon>
        <taxon>Flavobacteriales</taxon>
        <taxon>Flavobacteriaceae</taxon>
        <taxon>Christiangramia</taxon>
    </lineage>
</organism>
<protein>
    <recommendedName>
        <fullName evidence="3">Adenylosuccinate lyase</fullName>
    </recommendedName>
</protein>
<evidence type="ECO:0008006" key="3">
    <source>
        <dbReference type="Google" id="ProtNLM"/>
    </source>
</evidence>
<gene>
    <name evidence="1" type="ORF">SAMN04488552_0048</name>
</gene>
<accession>A0A1H1KRW9</accession>
<dbReference type="STRING" id="1250231.SAMN04488552_0048"/>
<name>A0A1H1KRW9_9FLAO</name>
<evidence type="ECO:0000313" key="2">
    <source>
        <dbReference type="Proteomes" id="UP000198858"/>
    </source>
</evidence>
<dbReference type="EMBL" id="LT629745">
    <property type="protein sequence ID" value="SDR65098.1"/>
    <property type="molecule type" value="Genomic_DNA"/>
</dbReference>